<dbReference type="Pfam" id="PF00225">
    <property type="entry name" value="Kinesin"/>
    <property type="match status" value="1"/>
</dbReference>
<keyword evidence="4" id="KW-0505">Motor protein</keyword>
<dbReference type="InterPro" id="IPR019821">
    <property type="entry name" value="Kinesin_motor_CS"/>
</dbReference>
<dbReference type="SUPFAM" id="SSF52540">
    <property type="entry name" value="P-loop containing nucleoside triphosphate hydrolases"/>
    <property type="match status" value="1"/>
</dbReference>
<name>A0A146KBT4_9EUKA</name>
<feature type="domain" description="Kinesin motor" evidence="6">
    <location>
        <begin position="1"/>
        <end position="183"/>
    </location>
</feature>
<dbReference type="InterPro" id="IPR027417">
    <property type="entry name" value="P-loop_NTPase"/>
</dbReference>
<dbReference type="SMART" id="SM00129">
    <property type="entry name" value="KISc"/>
    <property type="match status" value="1"/>
</dbReference>
<feature type="non-terminal residue" evidence="7">
    <location>
        <position position="527"/>
    </location>
</feature>
<evidence type="ECO:0000256" key="4">
    <source>
        <dbReference type="RuleBase" id="RU000394"/>
    </source>
</evidence>
<accession>A0A146KBT4</accession>
<dbReference type="InterPro" id="IPR001752">
    <property type="entry name" value="Kinesin_motor_dom"/>
</dbReference>
<feature type="coiled-coil region" evidence="5">
    <location>
        <begin position="195"/>
        <end position="300"/>
    </location>
</feature>
<comment type="similarity">
    <text evidence="3 4">Belongs to the TRAFAC class myosin-kinesin ATPase superfamily. Kinesin family.</text>
</comment>
<dbReference type="GO" id="GO:0008017">
    <property type="term" value="F:microtubule binding"/>
    <property type="evidence" value="ECO:0007669"/>
    <property type="project" value="InterPro"/>
</dbReference>
<dbReference type="PANTHER" id="PTHR47968">
    <property type="entry name" value="CENTROMERE PROTEIN E"/>
    <property type="match status" value="1"/>
</dbReference>
<keyword evidence="5" id="KW-0175">Coiled coil</keyword>
<proteinExistence type="inferred from homology"/>
<dbReference type="PROSITE" id="PS50067">
    <property type="entry name" value="KINESIN_MOTOR_2"/>
    <property type="match status" value="1"/>
</dbReference>
<keyword evidence="2 4" id="KW-0067">ATP-binding</keyword>
<keyword evidence="1 4" id="KW-0547">Nucleotide-binding</keyword>
<dbReference type="GO" id="GO:0003777">
    <property type="term" value="F:microtubule motor activity"/>
    <property type="evidence" value="ECO:0007669"/>
    <property type="project" value="InterPro"/>
</dbReference>
<dbReference type="AlphaFoldDB" id="A0A146KBT4"/>
<evidence type="ECO:0000256" key="5">
    <source>
        <dbReference type="SAM" id="Coils"/>
    </source>
</evidence>
<dbReference type="EMBL" id="GDID01003675">
    <property type="protein sequence ID" value="JAP92931.1"/>
    <property type="molecule type" value="Transcribed_RNA"/>
</dbReference>
<dbReference type="GO" id="GO:0007018">
    <property type="term" value="P:microtubule-based movement"/>
    <property type="evidence" value="ECO:0007669"/>
    <property type="project" value="InterPro"/>
</dbReference>
<protein>
    <recommendedName>
        <fullName evidence="4">Kinesin-like protein</fullName>
    </recommendedName>
</protein>
<feature type="non-terminal residue" evidence="7">
    <location>
        <position position="1"/>
    </location>
</feature>
<sequence>DLLEPSNENLDIKESKEKGIYVAGVTEQYCSTAQDVMRIFHTGTNNKAIGSTKMNAVSSRSHTLLCIKVESIGKDGRDKRSSKLWIVDLAGSEKASKTEAEGMRLEEAKTINGSLTTLGLVIQKLTSGKQEHIPYRDSKITRILQESLGGNAKTVLCINCSPSMYNVDETIGTLGFGSRAKMIQNKAKVNKEYTVEELKALLMKANDEIALLKKGLGIETSGINQEELDQITGLKEKIKELEDEVLQLKDTVANKNSEISKFRDIIRDFDQQRLRFQQQEKNYIQEIQELKQKDKSLKDLDNIYVPGMMEDLPEDIKALMMEADNLSGSNFDMDDIDQILEQNQELSVEESIMERSVMELQNDVDPATLLEDLSRQLLNNAIYNIDLKNKKKSKQEIENLQKQFVENYFSMVTANQIFKETQTERNNSDKQISASSVEFAKYVMIQTDALTNHKETQAEVQIQNGEMQTSQTQLELNNWLLQYDQLLQATKMDSILQVNDKIKLLIQSIDKQENISVNQLNEHCRQF</sequence>
<keyword evidence="4" id="KW-0493">Microtubule</keyword>
<evidence type="ECO:0000313" key="7">
    <source>
        <dbReference type="EMBL" id="JAP92931.1"/>
    </source>
</evidence>
<dbReference type="PRINTS" id="PR00380">
    <property type="entry name" value="KINESINHEAVY"/>
</dbReference>
<reference evidence="7" key="1">
    <citation type="submission" date="2015-07" db="EMBL/GenBank/DDBJ databases">
        <title>Adaptation to a free-living lifestyle via gene acquisitions in the diplomonad Trepomonas sp. PC1.</title>
        <authorList>
            <person name="Xu F."/>
            <person name="Jerlstrom-Hultqvist J."/>
            <person name="Kolisko M."/>
            <person name="Simpson A.G.B."/>
            <person name="Roger A.J."/>
            <person name="Svard S.G."/>
            <person name="Andersson J.O."/>
        </authorList>
    </citation>
    <scope>NUCLEOTIDE SEQUENCE</scope>
    <source>
        <strain evidence="7">PC1</strain>
    </source>
</reference>
<organism evidence="7">
    <name type="scientific">Trepomonas sp. PC1</name>
    <dbReference type="NCBI Taxonomy" id="1076344"/>
    <lineage>
        <taxon>Eukaryota</taxon>
        <taxon>Metamonada</taxon>
        <taxon>Diplomonadida</taxon>
        <taxon>Hexamitidae</taxon>
        <taxon>Hexamitinae</taxon>
        <taxon>Trepomonas</taxon>
    </lineage>
</organism>
<evidence type="ECO:0000256" key="2">
    <source>
        <dbReference type="ARBA" id="ARBA00022840"/>
    </source>
</evidence>
<comment type="caution">
    <text evidence="3">Lacks conserved residue(s) required for the propagation of feature annotation.</text>
</comment>
<evidence type="ECO:0000259" key="6">
    <source>
        <dbReference type="PROSITE" id="PS50067"/>
    </source>
</evidence>
<dbReference type="InterPro" id="IPR036961">
    <property type="entry name" value="Kinesin_motor_dom_sf"/>
</dbReference>
<dbReference type="Gene3D" id="3.40.850.10">
    <property type="entry name" value="Kinesin motor domain"/>
    <property type="match status" value="1"/>
</dbReference>
<evidence type="ECO:0000256" key="3">
    <source>
        <dbReference type="PROSITE-ProRule" id="PRU00283"/>
    </source>
</evidence>
<dbReference type="PROSITE" id="PS00411">
    <property type="entry name" value="KINESIN_MOTOR_1"/>
    <property type="match status" value="1"/>
</dbReference>
<evidence type="ECO:0000256" key="1">
    <source>
        <dbReference type="ARBA" id="ARBA00022741"/>
    </source>
</evidence>
<gene>
    <name evidence="7" type="ORF">TPC1_14965</name>
</gene>
<dbReference type="GO" id="GO:0005524">
    <property type="term" value="F:ATP binding"/>
    <property type="evidence" value="ECO:0007669"/>
    <property type="project" value="UniProtKB-KW"/>
</dbReference>
<dbReference type="GO" id="GO:0005874">
    <property type="term" value="C:microtubule"/>
    <property type="evidence" value="ECO:0007669"/>
    <property type="project" value="UniProtKB-KW"/>
</dbReference>
<dbReference type="PANTHER" id="PTHR47968:SF17">
    <property type="entry name" value="KINESIN-LIKE PROTEIN"/>
    <property type="match status" value="1"/>
</dbReference>
<dbReference type="InterPro" id="IPR027640">
    <property type="entry name" value="Kinesin-like_fam"/>
</dbReference>